<name>A0AAE0ZSJ6_9GAST</name>
<evidence type="ECO:0000256" key="1">
    <source>
        <dbReference type="SAM" id="Phobius"/>
    </source>
</evidence>
<evidence type="ECO:0000313" key="4">
    <source>
        <dbReference type="Proteomes" id="UP001283361"/>
    </source>
</evidence>
<reference evidence="3" key="1">
    <citation type="journal article" date="2023" name="G3 (Bethesda)">
        <title>A reference genome for the long-term kleptoplast-retaining sea slug Elysia crispata morphotype clarki.</title>
        <authorList>
            <person name="Eastman K.E."/>
            <person name="Pendleton A.L."/>
            <person name="Shaikh M.A."/>
            <person name="Suttiyut T."/>
            <person name="Ogas R."/>
            <person name="Tomko P."/>
            <person name="Gavelis G."/>
            <person name="Widhalm J.R."/>
            <person name="Wisecaver J.H."/>
        </authorList>
    </citation>
    <scope>NUCLEOTIDE SEQUENCE</scope>
    <source>
        <strain evidence="3">ECLA1</strain>
    </source>
</reference>
<keyword evidence="1" id="KW-0812">Transmembrane</keyword>
<dbReference type="EMBL" id="JAWDGP010003448">
    <property type="protein sequence ID" value="KAK3774261.1"/>
    <property type="molecule type" value="Genomic_DNA"/>
</dbReference>
<keyword evidence="4" id="KW-1185">Reference proteome</keyword>
<evidence type="ECO:0000256" key="2">
    <source>
        <dbReference type="SAM" id="SignalP"/>
    </source>
</evidence>
<organism evidence="3 4">
    <name type="scientific">Elysia crispata</name>
    <name type="common">lettuce slug</name>
    <dbReference type="NCBI Taxonomy" id="231223"/>
    <lineage>
        <taxon>Eukaryota</taxon>
        <taxon>Metazoa</taxon>
        <taxon>Spiralia</taxon>
        <taxon>Lophotrochozoa</taxon>
        <taxon>Mollusca</taxon>
        <taxon>Gastropoda</taxon>
        <taxon>Heterobranchia</taxon>
        <taxon>Euthyneura</taxon>
        <taxon>Panpulmonata</taxon>
        <taxon>Sacoglossa</taxon>
        <taxon>Placobranchoidea</taxon>
        <taxon>Plakobranchidae</taxon>
        <taxon>Elysia</taxon>
    </lineage>
</organism>
<proteinExistence type="predicted"/>
<keyword evidence="1" id="KW-0472">Membrane</keyword>
<keyword evidence="2" id="KW-0732">Signal</keyword>
<feature type="transmembrane region" description="Helical" evidence="1">
    <location>
        <begin position="122"/>
        <end position="140"/>
    </location>
</feature>
<protein>
    <submittedName>
        <fullName evidence="3">Uncharacterized protein</fullName>
    </submittedName>
</protein>
<comment type="caution">
    <text evidence="3">The sequence shown here is derived from an EMBL/GenBank/DDBJ whole genome shotgun (WGS) entry which is preliminary data.</text>
</comment>
<keyword evidence="1" id="KW-1133">Transmembrane helix</keyword>
<dbReference type="Proteomes" id="UP001283361">
    <property type="component" value="Unassembled WGS sequence"/>
</dbReference>
<dbReference type="AlphaFoldDB" id="A0AAE0ZSJ6"/>
<accession>A0AAE0ZSJ6</accession>
<evidence type="ECO:0000313" key="3">
    <source>
        <dbReference type="EMBL" id="KAK3774261.1"/>
    </source>
</evidence>
<gene>
    <name evidence="3" type="ORF">RRG08_050766</name>
</gene>
<sequence length="142" mass="16144">MAAAAIMMVAGAAVNALAFSGSSYFFSKLEKKDADKEQKRHDKAVEQLNAAQAQWSNRRTERLDWINKKLREQYQAVQDFQSAEAAWREYTRVTGEILDPLEPEPQLSDFYTPSSAQKDREISFVIGGMVVTGLVTYYITRR</sequence>
<feature type="signal peptide" evidence="2">
    <location>
        <begin position="1"/>
        <end position="18"/>
    </location>
</feature>
<feature type="chain" id="PRO_5041976337" evidence="2">
    <location>
        <begin position="19"/>
        <end position="142"/>
    </location>
</feature>